<dbReference type="EMBL" id="JAVDRF010000010">
    <property type="protein sequence ID" value="MDR6538463.1"/>
    <property type="molecule type" value="Genomic_DNA"/>
</dbReference>
<reference evidence="1 2" key="1">
    <citation type="submission" date="2023-07" db="EMBL/GenBank/DDBJ databases">
        <title>Sorghum-associated microbial communities from plants grown in Nebraska, USA.</title>
        <authorList>
            <person name="Schachtman D."/>
        </authorList>
    </citation>
    <scope>NUCLEOTIDE SEQUENCE [LARGE SCALE GENOMIC DNA]</scope>
    <source>
        <strain evidence="1 2">DS1781</strain>
    </source>
</reference>
<accession>A0ABU1NJ16</accession>
<protein>
    <submittedName>
        <fullName evidence="1">Type II secretory pathway pseudopilin PulG</fullName>
    </submittedName>
</protein>
<keyword evidence="2" id="KW-1185">Reference proteome</keyword>
<gene>
    <name evidence="1" type="ORF">J2739_004252</name>
</gene>
<evidence type="ECO:0000313" key="2">
    <source>
        <dbReference type="Proteomes" id="UP001184230"/>
    </source>
</evidence>
<dbReference type="Proteomes" id="UP001184230">
    <property type="component" value="Unassembled WGS sequence"/>
</dbReference>
<organism evidence="1 2">
    <name type="scientific">Variovorax soli</name>
    <dbReference type="NCBI Taxonomy" id="376815"/>
    <lineage>
        <taxon>Bacteria</taxon>
        <taxon>Pseudomonadati</taxon>
        <taxon>Pseudomonadota</taxon>
        <taxon>Betaproteobacteria</taxon>
        <taxon>Burkholderiales</taxon>
        <taxon>Comamonadaceae</taxon>
        <taxon>Variovorax</taxon>
    </lineage>
</organism>
<comment type="caution">
    <text evidence="1">The sequence shown here is derived from an EMBL/GenBank/DDBJ whole genome shotgun (WGS) entry which is preliminary data.</text>
</comment>
<sequence length="155" mass="17677">MARRRHQRGIGYLTLLLLVFLLSLGAGKAMEVHATRVQREREAELVDVGSRYREAIKSYYLSAPDGQRKYPSRLEDLLKDSRHLVVRRYLRRLDPDPMTSQPFTPLMAPQGGIWGVASRSPKAPLRLRRPDGVIANGAAPRSYGDWRFVYDGSDR</sequence>
<name>A0ABU1NJ16_9BURK</name>
<evidence type="ECO:0000313" key="1">
    <source>
        <dbReference type="EMBL" id="MDR6538463.1"/>
    </source>
</evidence>
<proteinExistence type="predicted"/>